<comment type="caution">
    <text evidence="1">The sequence shown here is derived from an EMBL/GenBank/DDBJ whole genome shotgun (WGS) entry which is preliminary data.</text>
</comment>
<name>A0ABW0QYG2_9BACL</name>
<protein>
    <submittedName>
        <fullName evidence="1">Uncharacterized protein</fullName>
    </submittedName>
</protein>
<gene>
    <name evidence="1" type="ORF">ACFPQ4_10140</name>
</gene>
<dbReference type="RefSeq" id="WP_378111729.1">
    <property type="nucleotide sequence ID" value="NZ_JBHSNC010000030.1"/>
</dbReference>
<keyword evidence="2" id="KW-1185">Reference proteome</keyword>
<proteinExistence type="predicted"/>
<evidence type="ECO:0000313" key="2">
    <source>
        <dbReference type="Proteomes" id="UP001596108"/>
    </source>
</evidence>
<evidence type="ECO:0000313" key="1">
    <source>
        <dbReference type="EMBL" id="MFC5529803.1"/>
    </source>
</evidence>
<organism evidence="1 2">
    <name type="scientific">Cohnella yongneupensis</name>
    <dbReference type="NCBI Taxonomy" id="425006"/>
    <lineage>
        <taxon>Bacteria</taxon>
        <taxon>Bacillati</taxon>
        <taxon>Bacillota</taxon>
        <taxon>Bacilli</taxon>
        <taxon>Bacillales</taxon>
        <taxon>Paenibacillaceae</taxon>
        <taxon>Cohnella</taxon>
    </lineage>
</organism>
<dbReference type="Proteomes" id="UP001596108">
    <property type="component" value="Unassembled WGS sequence"/>
</dbReference>
<dbReference type="EMBL" id="JBHSNC010000030">
    <property type="protein sequence ID" value="MFC5529803.1"/>
    <property type="molecule type" value="Genomic_DNA"/>
</dbReference>
<reference evidence="2" key="1">
    <citation type="journal article" date="2019" name="Int. J. Syst. Evol. Microbiol.">
        <title>The Global Catalogue of Microorganisms (GCM) 10K type strain sequencing project: providing services to taxonomists for standard genome sequencing and annotation.</title>
        <authorList>
            <consortium name="The Broad Institute Genomics Platform"/>
            <consortium name="The Broad Institute Genome Sequencing Center for Infectious Disease"/>
            <person name="Wu L."/>
            <person name="Ma J."/>
        </authorList>
    </citation>
    <scope>NUCLEOTIDE SEQUENCE [LARGE SCALE GENOMIC DNA]</scope>
    <source>
        <strain evidence="2">CGMCC 1.18578</strain>
    </source>
</reference>
<accession>A0ABW0QYG2</accession>
<sequence length="112" mass="12695">MLVLLIVFGGIILISVFSGIFGSQTGSVKASPEQRDAWRLEAMRRDQESKDAEERRKWMRDHSSGEIGERIVAEHFSSFDPKMQILYPFTCRSTGMPIQRSILSESIQAVSM</sequence>